<dbReference type="InterPro" id="IPR043502">
    <property type="entry name" value="DNA/RNA_pol_sf"/>
</dbReference>
<dbReference type="PROSITE" id="PS50878">
    <property type="entry name" value="RT_POL"/>
    <property type="match status" value="1"/>
</dbReference>
<dbReference type="InterPro" id="IPR005135">
    <property type="entry name" value="Endo/exonuclease/phosphatase"/>
</dbReference>
<protein>
    <submittedName>
        <fullName evidence="2">Ribonuclease H protein</fullName>
    </submittedName>
</protein>
<proteinExistence type="predicted"/>
<dbReference type="InterPro" id="IPR026960">
    <property type="entry name" value="RVT-Znf"/>
</dbReference>
<accession>A0A2I0V9F0</accession>
<dbReference type="Pfam" id="PF03372">
    <property type="entry name" value="Exo_endo_phos"/>
    <property type="match status" value="1"/>
</dbReference>
<dbReference type="Pfam" id="PF00078">
    <property type="entry name" value="RVT_1"/>
    <property type="match status" value="1"/>
</dbReference>
<dbReference type="SUPFAM" id="SSF56672">
    <property type="entry name" value="DNA/RNA polymerases"/>
    <property type="match status" value="1"/>
</dbReference>
<dbReference type="Proteomes" id="UP000233837">
    <property type="component" value="Unassembled WGS sequence"/>
</dbReference>
<dbReference type="EMBL" id="KZ505259">
    <property type="protein sequence ID" value="PKU60045.1"/>
    <property type="molecule type" value="Genomic_DNA"/>
</dbReference>
<evidence type="ECO:0000259" key="1">
    <source>
        <dbReference type="PROSITE" id="PS50878"/>
    </source>
</evidence>
<organism evidence="2 3">
    <name type="scientific">Dendrobium catenatum</name>
    <dbReference type="NCBI Taxonomy" id="906689"/>
    <lineage>
        <taxon>Eukaryota</taxon>
        <taxon>Viridiplantae</taxon>
        <taxon>Streptophyta</taxon>
        <taxon>Embryophyta</taxon>
        <taxon>Tracheophyta</taxon>
        <taxon>Spermatophyta</taxon>
        <taxon>Magnoliopsida</taxon>
        <taxon>Liliopsida</taxon>
        <taxon>Asparagales</taxon>
        <taxon>Orchidaceae</taxon>
        <taxon>Epidendroideae</taxon>
        <taxon>Malaxideae</taxon>
        <taxon>Dendrobiinae</taxon>
        <taxon>Dendrobium</taxon>
    </lineage>
</organism>
<dbReference type="SUPFAM" id="SSF56219">
    <property type="entry name" value="DNase I-like"/>
    <property type="match status" value="1"/>
</dbReference>
<reference evidence="2 3" key="1">
    <citation type="journal article" date="2016" name="Sci. Rep.">
        <title>The Dendrobium catenatum Lindl. genome sequence provides insights into polysaccharide synthase, floral development and adaptive evolution.</title>
        <authorList>
            <person name="Zhang G.Q."/>
            <person name="Xu Q."/>
            <person name="Bian C."/>
            <person name="Tsai W.C."/>
            <person name="Yeh C.M."/>
            <person name="Liu K.W."/>
            <person name="Yoshida K."/>
            <person name="Zhang L.S."/>
            <person name="Chang S.B."/>
            <person name="Chen F."/>
            <person name="Shi Y."/>
            <person name="Su Y.Y."/>
            <person name="Zhang Y.Q."/>
            <person name="Chen L.J."/>
            <person name="Yin Y."/>
            <person name="Lin M."/>
            <person name="Huang H."/>
            <person name="Deng H."/>
            <person name="Wang Z.W."/>
            <person name="Zhu S.L."/>
            <person name="Zhao X."/>
            <person name="Deng C."/>
            <person name="Niu S.C."/>
            <person name="Huang J."/>
            <person name="Wang M."/>
            <person name="Liu G.H."/>
            <person name="Yang H.J."/>
            <person name="Xiao X.J."/>
            <person name="Hsiao Y.Y."/>
            <person name="Wu W.L."/>
            <person name="Chen Y.Y."/>
            <person name="Mitsuda N."/>
            <person name="Ohme-Takagi M."/>
            <person name="Luo Y.B."/>
            <person name="Van de Peer Y."/>
            <person name="Liu Z.J."/>
        </authorList>
    </citation>
    <scope>NUCLEOTIDE SEQUENCE [LARGE SCALE GENOMIC DNA]</scope>
    <source>
        <tissue evidence="2">The whole plant</tissue>
    </source>
</reference>
<dbReference type="Gene3D" id="3.60.10.10">
    <property type="entry name" value="Endonuclease/exonuclease/phosphatase"/>
    <property type="match status" value="1"/>
</dbReference>
<dbReference type="InterPro" id="IPR036691">
    <property type="entry name" value="Endo/exonu/phosph_ase_sf"/>
</dbReference>
<dbReference type="InterPro" id="IPR000477">
    <property type="entry name" value="RT_dom"/>
</dbReference>
<evidence type="ECO:0000313" key="2">
    <source>
        <dbReference type="EMBL" id="PKU60045.1"/>
    </source>
</evidence>
<dbReference type="PANTHER" id="PTHR33116:SF78">
    <property type="entry name" value="OS12G0587133 PROTEIN"/>
    <property type="match status" value="1"/>
</dbReference>
<dbReference type="PANTHER" id="PTHR33116">
    <property type="entry name" value="REVERSE TRANSCRIPTASE ZINC-BINDING DOMAIN-CONTAINING PROTEIN-RELATED-RELATED"/>
    <property type="match status" value="1"/>
</dbReference>
<name>A0A2I0V9F0_9ASPA</name>
<dbReference type="CDD" id="cd01650">
    <property type="entry name" value="RT_nLTR_like"/>
    <property type="match status" value="1"/>
</dbReference>
<dbReference type="STRING" id="906689.A0A2I0V9F0"/>
<keyword evidence="3" id="KW-1185">Reference proteome</keyword>
<evidence type="ECO:0000313" key="3">
    <source>
        <dbReference type="Proteomes" id="UP000233837"/>
    </source>
</evidence>
<dbReference type="Pfam" id="PF13966">
    <property type="entry name" value="zf-RVT"/>
    <property type="match status" value="1"/>
</dbReference>
<dbReference type="GO" id="GO:0003824">
    <property type="term" value="F:catalytic activity"/>
    <property type="evidence" value="ECO:0007669"/>
    <property type="project" value="InterPro"/>
</dbReference>
<sequence>MSMPPIAAWNVRGFNNPIKVKYCKDLIAVHNIKLLCVLEAKVTLSSVSDPWFSFSHSLFENEKCCDNFNHSTPGRIWVKWDDAHVNFTPSFSSSQLIHGLVGAASFPPFYLSVVYAANTVEERKVLWKDLLNISSNLNSPWIIMGDFNCFRFGGEKAGGIPVANDRLGELNSFVFDAGLQDLASVGLFFTWFNQRSDDPIHIKLDRMLTNSAFLDSFPTAFYKVDTFSGSDHAPLILNASLFRKSASRFMFKDFWTNFDEFWDLTHRAFDKPVTASPIAVFYDCLRSLKNDIRGKTWNSSNFISNSILELKNAHFNCLTDIQKDPLNSFLNSHLKHTSEKLAMFQAAWYSWISQRAKAFWLTQGEDDLGFLYAKIKSRKNRNVIKELTTPDGVLSSHDDISKALINHFQNLFNAPTPIFESSHNLPVGNLVPSHLLEGLVLPVSNDEIKKVVFEGVPSSAPGPDGFSFGFYQKTWHLSGFILCRAIKHFFSSGQMPKGAKATAITLIPKGTHSNSISDFRPISLCNVFYKIVAKILANRLKGILPFIIHESQSGFITKRCSTDNIILASELLREFKRHKNYFCAKVDIKKAFDSVSRPFLINRLKQKGFPSLFISWINACITDVYFSICLNGSLEGFFKSSSGLRQGCPLSPLLFCIVMDGLSSSLDCRENHSFLGMQHQIFKASHLMYADDLLVFGLATVDNARALVDVLDHFSKSSGLVINPTKSSIIFSKNSMDVQQITDILGINHVEHDLTYLGIPISSYNLKFSHFQPLLSRISTLLAGWKVKFLSFAGRVQYLKFTIASTIAYWIRGAIIPKACCKFLSRICSKFLFFGNTLDKKMHIISWRSVTLPKRKGGLGLASFDSLYFNMACSFIFRMYNHSSLIGSWFREKFHSPWKPPPHTASKFWKLFCKTAVAIKPVVSFSVHKNSKLSFFWDPWCNNSTVAELMDLNCNSHHWVGDYIAQNCWTLPEFIPESVKLIINNKVVLGIGPVLSWNSRTITPNPSNKHFSELFHSNLEDVSWFKFIWHKGFALRYASFSWMAVKRKLKMADLLNLSGIPANPECSFCRGNFETHSHVYFECDYSFSLLIALFPHLGKFYLRPNLIQVFDSFESYRHFTRADKNFCYFTVAVLVYFLWRERNNRRFSAVWRSPDELKRVIIFAIVAKVKNWRHYDSIKEHFNEILG</sequence>
<gene>
    <name evidence="2" type="ORF">MA16_Dca028036</name>
</gene>
<dbReference type="AlphaFoldDB" id="A0A2I0V9F0"/>
<reference evidence="2 3" key="2">
    <citation type="journal article" date="2017" name="Nature">
        <title>The Apostasia genome and the evolution of orchids.</title>
        <authorList>
            <person name="Zhang G.Q."/>
            <person name="Liu K.W."/>
            <person name="Li Z."/>
            <person name="Lohaus R."/>
            <person name="Hsiao Y.Y."/>
            <person name="Niu S.C."/>
            <person name="Wang J.Y."/>
            <person name="Lin Y.C."/>
            <person name="Xu Q."/>
            <person name="Chen L.J."/>
            <person name="Yoshida K."/>
            <person name="Fujiwara S."/>
            <person name="Wang Z.W."/>
            <person name="Zhang Y.Q."/>
            <person name="Mitsuda N."/>
            <person name="Wang M."/>
            <person name="Liu G.H."/>
            <person name="Pecoraro L."/>
            <person name="Huang H.X."/>
            <person name="Xiao X.J."/>
            <person name="Lin M."/>
            <person name="Wu X.Y."/>
            <person name="Wu W.L."/>
            <person name="Chen Y.Y."/>
            <person name="Chang S.B."/>
            <person name="Sakamoto S."/>
            <person name="Ohme-Takagi M."/>
            <person name="Yagi M."/>
            <person name="Zeng S.J."/>
            <person name="Shen C.Y."/>
            <person name="Yeh C.M."/>
            <person name="Luo Y.B."/>
            <person name="Tsai W.C."/>
            <person name="Van de Peer Y."/>
            <person name="Liu Z.J."/>
        </authorList>
    </citation>
    <scope>NUCLEOTIDE SEQUENCE [LARGE SCALE GENOMIC DNA]</scope>
    <source>
        <tissue evidence="2">The whole plant</tissue>
    </source>
</reference>
<feature type="domain" description="Reverse transcriptase" evidence="1">
    <location>
        <begin position="488"/>
        <end position="761"/>
    </location>
</feature>